<evidence type="ECO:0000313" key="4">
    <source>
        <dbReference type="EMBL" id="MDT0386253.1"/>
    </source>
</evidence>
<evidence type="ECO:0000259" key="3">
    <source>
        <dbReference type="PROSITE" id="PS50043"/>
    </source>
</evidence>
<dbReference type="InterPro" id="IPR027417">
    <property type="entry name" value="P-loop_NTPase"/>
</dbReference>
<dbReference type="InterPro" id="IPR036388">
    <property type="entry name" value="WH-like_DNA-bd_sf"/>
</dbReference>
<name>A0ABU2P3B0_9ACTN</name>
<dbReference type="Gene3D" id="3.40.50.300">
    <property type="entry name" value="P-loop containing nucleotide triphosphate hydrolases"/>
    <property type="match status" value="1"/>
</dbReference>
<dbReference type="Pfam" id="PF00196">
    <property type="entry name" value="GerE"/>
    <property type="match status" value="1"/>
</dbReference>
<dbReference type="InterPro" id="IPR016032">
    <property type="entry name" value="Sig_transdc_resp-reg_C-effctor"/>
</dbReference>
<proteinExistence type="predicted"/>
<feature type="domain" description="HTH luxR-type" evidence="3">
    <location>
        <begin position="872"/>
        <end position="936"/>
    </location>
</feature>
<keyword evidence="1" id="KW-0547">Nucleotide-binding</keyword>
<reference evidence="5" key="1">
    <citation type="submission" date="2023-07" db="EMBL/GenBank/DDBJ databases">
        <title>30 novel species of actinomycetes from the DSMZ collection.</title>
        <authorList>
            <person name="Nouioui I."/>
        </authorList>
    </citation>
    <scope>NUCLEOTIDE SEQUENCE [LARGE SCALE GENOMIC DNA]</scope>
    <source>
        <strain evidence="5">DSM 41921</strain>
    </source>
</reference>
<dbReference type="InterPro" id="IPR000792">
    <property type="entry name" value="Tscrpt_reg_LuxR_C"/>
</dbReference>
<comment type="caution">
    <text evidence="4">The sequence shown here is derived from an EMBL/GenBank/DDBJ whole genome shotgun (WGS) entry which is preliminary data.</text>
</comment>
<keyword evidence="2" id="KW-0067">ATP-binding</keyword>
<dbReference type="SUPFAM" id="SSF52540">
    <property type="entry name" value="P-loop containing nucleoside triphosphate hydrolases"/>
    <property type="match status" value="1"/>
</dbReference>
<accession>A0ABU2P3B0</accession>
<dbReference type="RefSeq" id="WP_311678522.1">
    <property type="nucleotide sequence ID" value="NZ_JAVREU010000001.1"/>
</dbReference>
<gene>
    <name evidence="4" type="ORF">RM641_02345</name>
</gene>
<organism evidence="4 5">
    <name type="scientific">Streptomyces dubilierae</name>
    <dbReference type="NCBI Taxonomy" id="3075533"/>
    <lineage>
        <taxon>Bacteria</taxon>
        <taxon>Bacillati</taxon>
        <taxon>Actinomycetota</taxon>
        <taxon>Actinomycetes</taxon>
        <taxon>Kitasatosporales</taxon>
        <taxon>Streptomycetaceae</taxon>
        <taxon>Streptomyces</taxon>
    </lineage>
</organism>
<dbReference type="PANTHER" id="PTHR16305">
    <property type="entry name" value="TESTICULAR SOLUBLE ADENYLYL CYCLASE"/>
    <property type="match status" value="1"/>
</dbReference>
<dbReference type="EMBL" id="JAVREU010000001">
    <property type="protein sequence ID" value="MDT0386253.1"/>
    <property type="molecule type" value="Genomic_DNA"/>
</dbReference>
<dbReference type="PROSITE" id="PS50043">
    <property type="entry name" value="HTH_LUXR_2"/>
    <property type="match status" value="1"/>
</dbReference>
<dbReference type="PRINTS" id="PR00038">
    <property type="entry name" value="HTHLUXR"/>
</dbReference>
<dbReference type="Proteomes" id="UP001183586">
    <property type="component" value="Unassembled WGS sequence"/>
</dbReference>
<dbReference type="CDD" id="cd06170">
    <property type="entry name" value="LuxR_C_like"/>
    <property type="match status" value="1"/>
</dbReference>
<protein>
    <submittedName>
        <fullName evidence="4">AAA family ATPase</fullName>
    </submittedName>
</protein>
<evidence type="ECO:0000256" key="2">
    <source>
        <dbReference type="ARBA" id="ARBA00022840"/>
    </source>
</evidence>
<dbReference type="PROSITE" id="PS00622">
    <property type="entry name" value="HTH_LUXR_1"/>
    <property type="match status" value="1"/>
</dbReference>
<dbReference type="Pfam" id="PF13191">
    <property type="entry name" value="AAA_16"/>
    <property type="match status" value="1"/>
</dbReference>
<evidence type="ECO:0000256" key="1">
    <source>
        <dbReference type="ARBA" id="ARBA00022741"/>
    </source>
</evidence>
<dbReference type="Gene3D" id="1.10.10.10">
    <property type="entry name" value="Winged helix-like DNA-binding domain superfamily/Winged helix DNA-binding domain"/>
    <property type="match status" value="1"/>
</dbReference>
<evidence type="ECO:0000313" key="5">
    <source>
        <dbReference type="Proteomes" id="UP001183586"/>
    </source>
</evidence>
<dbReference type="SMART" id="SM00421">
    <property type="entry name" value="HTH_LUXR"/>
    <property type="match status" value="1"/>
</dbReference>
<keyword evidence="5" id="KW-1185">Reference proteome</keyword>
<dbReference type="PANTHER" id="PTHR16305:SF35">
    <property type="entry name" value="TRANSCRIPTIONAL ACTIVATOR DOMAIN"/>
    <property type="match status" value="1"/>
</dbReference>
<dbReference type="InterPro" id="IPR041664">
    <property type="entry name" value="AAA_16"/>
</dbReference>
<dbReference type="SUPFAM" id="SSF46894">
    <property type="entry name" value="C-terminal effector domain of the bipartite response regulators"/>
    <property type="match status" value="1"/>
</dbReference>
<sequence>MTGRGSGTPPRTVPGPALLGRQAEVAHVLDLVDARGTEQRILLLLGEAGTGKSRLLAAAADHARDSGVLVLASQGIEAESRHSFASLHQLLLPVLGDTAALPGHLRTALETAFGIAVDEGPPDSMLLRTAVLTLLGGVSGRHRVLLTLDDVQHMDRDSLDVLGFVMRRLTAHDVTVLMTARGCTAPAGLPADLPVVLLGPLTEQAAAELMDAQPHAPTGRTRIELLRQAGGNPLAIIELCRAAGTGGAGVLPGGGLPRTERIQELYAARLRALPETAQRLILYAAASQGEDLATVMTAAGAGSALSAWAPAEEIGLVAVMDGQVHFRHPLVRAGAYHAAPAHVRQQAHRDLAAALTADPARRAWHLAAACVGQDESVATALEDTAELAERRGGFYAAGQALQRAAECSPAPADRARRYTKALRAAQNVGDPLWVSELYDQITALTEDRDLLGMAACGAGMGLSLFGHQRQAFRVVRRALEPDPPANGMTVVALTSILAAIGYQSGLPEIRDPVSAALEGTRTGDHETPYAELATSDSSDAVRAASLAGADPTRAPELLRRIRQEPAAREPAADIAEMTRLLGLGGVAWYADESDLCVEAHRQGYAMLSAFGAMGSAAPSLAAVGAALIDTGRWAEADEHLDRSAALAAVHKWAHLQSDVEALRTTLRALRGENAGSPADSAWTAVGLEENRATHARLLRAAGTAAAAAGDFDGAFRHFRSLYAEDGTPLHYFLSPRSIADLAAAAQRTGREREAAPVVTAVRAAVGPRPTTRMTLLLHHAAALTGPPKDAEHHFRLATVNPVGDQWPPARAQARLHYAQWLRRRRRPLDARALLVPALESFTRLGAAGLADEARVELRASGVTTASAPARDRADPLAELTAQQREIVRLAARGLRNREIAEQLLLSPRTVSSHLYNVYPKLGVSSRNQLRALFEDL</sequence>